<dbReference type="AlphaFoldDB" id="F4W706"/>
<dbReference type="EMBL" id="GL887802">
    <property type="protein sequence ID" value="EGI69996.1"/>
    <property type="molecule type" value="Genomic_DNA"/>
</dbReference>
<accession>F4W706</accession>
<name>F4W706_ACREC</name>
<evidence type="ECO:0000313" key="2">
    <source>
        <dbReference type="EMBL" id="EGI69996.1"/>
    </source>
</evidence>
<keyword evidence="3" id="KW-1185">Reference proteome</keyword>
<evidence type="ECO:0000256" key="1">
    <source>
        <dbReference type="SAM" id="MobiDB-lite"/>
    </source>
</evidence>
<sequence>MDSLMKKQKRRRVSTAIQEALKKVGFTIRYVERKGGSLCERCSFSFSARENPLKTTGEIKSEVALLQGDSVSSFSSPTDDSTRTSPSGNAINTSDNVFNSMNGVVDYADADGRLTRWWDRFKDRVGRSSTIGSGSGSLATRRTRTPCPPFHQPIPPAPFDYPVVQSCRRPLAVATRFLGPPESPTPSRSTL</sequence>
<dbReference type="Proteomes" id="UP000007755">
    <property type="component" value="Unassembled WGS sequence"/>
</dbReference>
<protein>
    <submittedName>
        <fullName evidence="2">Uncharacterized protein</fullName>
    </submittedName>
</protein>
<gene>
    <name evidence="2" type="ORF">G5I_01214</name>
</gene>
<dbReference type="InParanoid" id="F4W706"/>
<organism evidence="3">
    <name type="scientific">Acromyrmex echinatior</name>
    <name type="common">Panamanian leafcutter ant</name>
    <name type="synonym">Acromyrmex octospinosus echinatior</name>
    <dbReference type="NCBI Taxonomy" id="103372"/>
    <lineage>
        <taxon>Eukaryota</taxon>
        <taxon>Metazoa</taxon>
        <taxon>Ecdysozoa</taxon>
        <taxon>Arthropoda</taxon>
        <taxon>Hexapoda</taxon>
        <taxon>Insecta</taxon>
        <taxon>Pterygota</taxon>
        <taxon>Neoptera</taxon>
        <taxon>Endopterygota</taxon>
        <taxon>Hymenoptera</taxon>
        <taxon>Apocrita</taxon>
        <taxon>Aculeata</taxon>
        <taxon>Formicoidea</taxon>
        <taxon>Formicidae</taxon>
        <taxon>Myrmicinae</taxon>
        <taxon>Acromyrmex</taxon>
    </lineage>
</organism>
<feature type="compositionally biased region" description="Low complexity" evidence="1">
    <location>
        <begin position="70"/>
        <end position="87"/>
    </location>
</feature>
<proteinExistence type="predicted"/>
<evidence type="ECO:0000313" key="3">
    <source>
        <dbReference type="Proteomes" id="UP000007755"/>
    </source>
</evidence>
<reference evidence="2" key="1">
    <citation type="submission" date="2011-02" db="EMBL/GenBank/DDBJ databases">
        <title>The genome of the leaf-cutting ant Acromyrmex echinatior suggests key adaptations to social evolution and fungus farming.</title>
        <authorList>
            <person name="Nygaard S."/>
            <person name="Zhang G."/>
        </authorList>
    </citation>
    <scope>NUCLEOTIDE SEQUENCE</scope>
</reference>
<feature type="region of interest" description="Disordered" evidence="1">
    <location>
        <begin position="70"/>
        <end position="95"/>
    </location>
</feature>